<keyword evidence="4" id="KW-1185">Reference proteome</keyword>
<keyword evidence="2" id="KW-0472">Membrane</keyword>
<proteinExistence type="predicted"/>
<feature type="transmembrane region" description="Helical" evidence="2">
    <location>
        <begin position="294"/>
        <end position="315"/>
    </location>
</feature>
<accession>T0QDZ3</accession>
<gene>
    <name evidence="3" type="ORF">SDRG_06226</name>
</gene>
<evidence type="ECO:0000313" key="3">
    <source>
        <dbReference type="EMBL" id="EQC36109.1"/>
    </source>
</evidence>
<dbReference type="AlphaFoldDB" id="T0QDZ3"/>
<evidence type="ECO:0000256" key="2">
    <source>
        <dbReference type="SAM" id="Phobius"/>
    </source>
</evidence>
<protein>
    <submittedName>
        <fullName evidence="3">Uncharacterized protein</fullName>
    </submittedName>
</protein>
<name>T0QDZ3_SAPDV</name>
<dbReference type="RefSeq" id="XP_008610215.1">
    <property type="nucleotide sequence ID" value="XM_008611993.1"/>
</dbReference>
<keyword evidence="2" id="KW-0812">Transmembrane</keyword>
<feature type="region of interest" description="Disordered" evidence="1">
    <location>
        <begin position="88"/>
        <end position="125"/>
    </location>
</feature>
<dbReference type="InParanoid" id="T0QDZ3"/>
<dbReference type="Proteomes" id="UP000030762">
    <property type="component" value="Unassembled WGS sequence"/>
</dbReference>
<dbReference type="GeneID" id="19946953"/>
<dbReference type="OMA" id="DSGMIMK"/>
<feature type="compositionally biased region" description="Low complexity" evidence="1">
    <location>
        <begin position="101"/>
        <end position="124"/>
    </location>
</feature>
<sequence length="318" mass="34482">MADDARAQRRARILASQEKRLKYVTGQTGSLAPAKDPAHDTLEEMAKELENEEAATKELVMPSVRVDPAQRRRDAALRKAKQQEKVAERLGNVEKENEPETPATAATTSTTPTTTAVQAPTRTADTAKSNYSRDVTMFKMEQTGALLVILIAAIVVGLTLDLEGLTASVLSNPQYAAVQALLAQGIPIESVKQQLERDQMDVTILDHIQASLARGDSVAPASSSWFLPSFSHPPLMLFPVAIRLLFSVLFKVARSIVGVPVTGDHEADDSGMIMKMVLSQVPMLRDILRMGKKLFDDVCVLVVLVCVTAALRVVVLSA</sequence>
<dbReference type="OrthoDB" id="74847at2759"/>
<feature type="compositionally biased region" description="Basic and acidic residues" evidence="1">
    <location>
        <begin position="88"/>
        <end position="98"/>
    </location>
</feature>
<evidence type="ECO:0000256" key="1">
    <source>
        <dbReference type="SAM" id="MobiDB-lite"/>
    </source>
</evidence>
<dbReference type="VEuPathDB" id="FungiDB:SDRG_06226"/>
<organism evidence="3 4">
    <name type="scientific">Saprolegnia diclina (strain VS20)</name>
    <dbReference type="NCBI Taxonomy" id="1156394"/>
    <lineage>
        <taxon>Eukaryota</taxon>
        <taxon>Sar</taxon>
        <taxon>Stramenopiles</taxon>
        <taxon>Oomycota</taxon>
        <taxon>Saprolegniomycetes</taxon>
        <taxon>Saprolegniales</taxon>
        <taxon>Saprolegniaceae</taxon>
        <taxon>Saprolegnia</taxon>
    </lineage>
</organism>
<evidence type="ECO:0000313" key="4">
    <source>
        <dbReference type="Proteomes" id="UP000030762"/>
    </source>
</evidence>
<feature type="transmembrane region" description="Helical" evidence="2">
    <location>
        <begin position="143"/>
        <end position="160"/>
    </location>
</feature>
<dbReference type="eggNOG" id="ENOG502S8WC">
    <property type="taxonomic scope" value="Eukaryota"/>
</dbReference>
<reference evidence="3 4" key="1">
    <citation type="submission" date="2012-04" db="EMBL/GenBank/DDBJ databases">
        <title>The Genome Sequence of Saprolegnia declina VS20.</title>
        <authorList>
            <consortium name="The Broad Institute Genome Sequencing Platform"/>
            <person name="Russ C."/>
            <person name="Nusbaum C."/>
            <person name="Tyler B."/>
            <person name="van West P."/>
            <person name="Dieguez-Uribeondo J."/>
            <person name="de Bruijn I."/>
            <person name="Tripathy S."/>
            <person name="Jiang R."/>
            <person name="Young S.K."/>
            <person name="Zeng Q."/>
            <person name="Gargeya S."/>
            <person name="Fitzgerald M."/>
            <person name="Haas B."/>
            <person name="Abouelleil A."/>
            <person name="Alvarado L."/>
            <person name="Arachchi H.M."/>
            <person name="Berlin A."/>
            <person name="Chapman S.B."/>
            <person name="Goldberg J."/>
            <person name="Griggs A."/>
            <person name="Gujja S."/>
            <person name="Hansen M."/>
            <person name="Howarth C."/>
            <person name="Imamovic A."/>
            <person name="Larimer J."/>
            <person name="McCowen C."/>
            <person name="Montmayeur A."/>
            <person name="Murphy C."/>
            <person name="Neiman D."/>
            <person name="Pearson M."/>
            <person name="Priest M."/>
            <person name="Roberts A."/>
            <person name="Saif S."/>
            <person name="Shea T."/>
            <person name="Sisk P."/>
            <person name="Sykes S."/>
            <person name="Wortman J."/>
            <person name="Nusbaum C."/>
            <person name="Birren B."/>
        </authorList>
    </citation>
    <scope>NUCLEOTIDE SEQUENCE [LARGE SCALE GENOMIC DNA]</scope>
    <source>
        <strain evidence="3 4">VS20</strain>
    </source>
</reference>
<feature type="transmembrane region" description="Helical" evidence="2">
    <location>
        <begin position="235"/>
        <end position="253"/>
    </location>
</feature>
<keyword evidence="2" id="KW-1133">Transmembrane helix</keyword>
<dbReference type="EMBL" id="JH767148">
    <property type="protein sequence ID" value="EQC36109.1"/>
    <property type="molecule type" value="Genomic_DNA"/>
</dbReference>